<evidence type="ECO:0000313" key="2">
    <source>
        <dbReference type="EMBL" id="RVW89562.1"/>
    </source>
</evidence>
<gene>
    <name evidence="2" type="primary">pol_621</name>
    <name evidence="2" type="ORF">CK203_043557</name>
</gene>
<dbReference type="InterPro" id="IPR000477">
    <property type="entry name" value="RT_dom"/>
</dbReference>
<protein>
    <submittedName>
        <fullName evidence="2">Retrovirus-related Pol polyprotein from transposon 297</fullName>
    </submittedName>
</protein>
<dbReference type="Gene3D" id="3.10.10.10">
    <property type="entry name" value="HIV Type 1 Reverse Transcriptase, subunit A, domain 1"/>
    <property type="match status" value="1"/>
</dbReference>
<sequence>MGLYRMAPPELKELRRQLKELLDTGFIQPSKAPYGASVLFQKKHDGSLWMCINYRALNKVTVKNKYPISLIVDLFNQLSRARYFTKLDLRLGYYQVRIAEGDELKTTGVTRYGSYKFLVMPFGLTNAPTTFCTLMNKIFHPYLDKFVVVYLDDIVIYNNTLKEHVKHLRKVFKILKQNELYVKAIQEWDPPTKVPQLKSFLGLVNYYRRFIKGYSVRAAPLTDLFKKNKTCEWDKRCQQAFENLKKVVTKEPVLALPDHTKVFEIHTDASDFAIGGFLMQDRHSIAFENRKLNDMERHYIVK</sequence>
<comment type="caution">
    <text evidence="2">The sequence shown here is derived from an EMBL/GenBank/DDBJ whole genome shotgun (WGS) entry which is preliminary data.</text>
</comment>
<dbReference type="InterPro" id="IPR043128">
    <property type="entry name" value="Rev_trsase/Diguanyl_cyclase"/>
</dbReference>
<dbReference type="AlphaFoldDB" id="A0A438HYQ2"/>
<dbReference type="PROSITE" id="PS50878">
    <property type="entry name" value="RT_POL"/>
    <property type="match status" value="1"/>
</dbReference>
<evidence type="ECO:0000259" key="1">
    <source>
        <dbReference type="PROSITE" id="PS50878"/>
    </source>
</evidence>
<name>A0A438HYQ2_VITVI</name>
<dbReference type="FunFam" id="3.30.70.270:FF:000026">
    <property type="entry name" value="Transposon Ty3-G Gag-Pol polyprotein"/>
    <property type="match status" value="1"/>
</dbReference>
<dbReference type="Proteomes" id="UP000288805">
    <property type="component" value="Unassembled WGS sequence"/>
</dbReference>
<dbReference type="SUPFAM" id="SSF56672">
    <property type="entry name" value="DNA/RNA polymerases"/>
    <property type="match status" value="1"/>
</dbReference>
<feature type="domain" description="Reverse transcriptase" evidence="1">
    <location>
        <begin position="1"/>
        <end position="205"/>
    </location>
</feature>
<dbReference type="InterPro" id="IPR043502">
    <property type="entry name" value="DNA/RNA_pol_sf"/>
</dbReference>
<evidence type="ECO:0000313" key="3">
    <source>
        <dbReference type="Proteomes" id="UP000288805"/>
    </source>
</evidence>
<proteinExistence type="predicted"/>
<dbReference type="Pfam" id="PF17919">
    <property type="entry name" value="RT_RNaseH_2"/>
    <property type="match status" value="1"/>
</dbReference>
<dbReference type="CDD" id="cd01647">
    <property type="entry name" value="RT_LTR"/>
    <property type="match status" value="1"/>
</dbReference>
<reference evidence="2 3" key="1">
    <citation type="journal article" date="2018" name="PLoS Genet.">
        <title>Population sequencing reveals clonal diversity and ancestral inbreeding in the grapevine cultivar Chardonnay.</title>
        <authorList>
            <person name="Roach M.J."/>
            <person name="Johnson D.L."/>
            <person name="Bohlmann J."/>
            <person name="van Vuuren H.J."/>
            <person name="Jones S.J."/>
            <person name="Pretorius I.S."/>
            <person name="Schmidt S.A."/>
            <person name="Borneman A.R."/>
        </authorList>
    </citation>
    <scope>NUCLEOTIDE SEQUENCE [LARGE SCALE GENOMIC DNA]</scope>
    <source>
        <strain evidence="3">cv. Chardonnay</strain>
        <tissue evidence="2">Leaf</tissue>
    </source>
</reference>
<dbReference type="InterPro" id="IPR041577">
    <property type="entry name" value="RT_RNaseH_2"/>
</dbReference>
<dbReference type="EMBL" id="QGNW01000163">
    <property type="protein sequence ID" value="RVW89562.1"/>
    <property type="molecule type" value="Genomic_DNA"/>
</dbReference>
<dbReference type="Gene3D" id="3.30.70.270">
    <property type="match status" value="2"/>
</dbReference>
<organism evidence="2 3">
    <name type="scientific">Vitis vinifera</name>
    <name type="common">Grape</name>
    <dbReference type="NCBI Taxonomy" id="29760"/>
    <lineage>
        <taxon>Eukaryota</taxon>
        <taxon>Viridiplantae</taxon>
        <taxon>Streptophyta</taxon>
        <taxon>Embryophyta</taxon>
        <taxon>Tracheophyta</taxon>
        <taxon>Spermatophyta</taxon>
        <taxon>Magnoliopsida</taxon>
        <taxon>eudicotyledons</taxon>
        <taxon>Gunneridae</taxon>
        <taxon>Pentapetalae</taxon>
        <taxon>rosids</taxon>
        <taxon>Vitales</taxon>
        <taxon>Vitaceae</taxon>
        <taxon>Viteae</taxon>
        <taxon>Vitis</taxon>
    </lineage>
</organism>
<dbReference type="Pfam" id="PF00078">
    <property type="entry name" value="RVT_1"/>
    <property type="match status" value="1"/>
</dbReference>
<dbReference type="InterPro" id="IPR053134">
    <property type="entry name" value="RNA-dir_DNA_polymerase"/>
</dbReference>
<dbReference type="PANTHER" id="PTHR24559:SF436">
    <property type="entry name" value="RNA-DIRECTED DNA POLYMERASE HOMOLOG"/>
    <property type="match status" value="1"/>
</dbReference>
<dbReference type="PANTHER" id="PTHR24559">
    <property type="entry name" value="TRANSPOSON TY3-I GAG-POL POLYPROTEIN"/>
    <property type="match status" value="1"/>
</dbReference>
<accession>A0A438HYQ2</accession>